<accession>A0ACB6SFE2</accession>
<dbReference type="EMBL" id="MU006702">
    <property type="protein sequence ID" value="KAF2632683.1"/>
    <property type="molecule type" value="Genomic_DNA"/>
</dbReference>
<sequence length="436" mass="49283">MATFDMAPRHVLEMRYFPNPNSLDPLTPVYRTGLIPVTIFAMMSLISVTALLMFITHRLISWRKHYREYVGYNQYVILIYNLLLADLQQAIAFVMSFHWLRINKILAPTAPCFIQALFLQIGDVSSGFFVLAIAIHTWLGVVKGYKVPYKWFIVSILGLWAFVLLLTILGPAMYQDRYFGRAGGWCWVSSDYQNERLWLHYLWIFIVEFGTIAIYGHVFIHLRGRIRSIINNDTTKLTRATKFMVMYPAIYVILTLPIAVGRMVAMTGTPMPDVFFCIAGSLLTSCGWIDALLYALTRRILVSNDISTAQYNRTVVTTVNTTNATRPGDIEHYSLMSMDKESVPARSVTIVGGSNRLSRIVDHRLGRSQTRKTQMDSLREDSPTGSQDSIIKTGPLSDGIKVQVETNIHVSMANVDGDTITPTGDKSHSPTRPHAR</sequence>
<evidence type="ECO:0000313" key="1">
    <source>
        <dbReference type="EMBL" id="KAF2632683.1"/>
    </source>
</evidence>
<protein>
    <submittedName>
        <fullName evidence="1">Uncharacterized protein</fullName>
    </submittedName>
</protein>
<dbReference type="Proteomes" id="UP000799754">
    <property type="component" value="Unassembled WGS sequence"/>
</dbReference>
<name>A0ACB6SFE2_9PLEO</name>
<reference evidence="1" key="1">
    <citation type="journal article" date="2020" name="Stud. Mycol.">
        <title>101 Dothideomycetes genomes: a test case for predicting lifestyles and emergence of pathogens.</title>
        <authorList>
            <person name="Haridas S."/>
            <person name="Albert R."/>
            <person name="Binder M."/>
            <person name="Bloem J."/>
            <person name="Labutti K."/>
            <person name="Salamov A."/>
            <person name="Andreopoulos B."/>
            <person name="Baker S."/>
            <person name="Barry K."/>
            <person name="Bills G."/>
            <person name="Bluhm B."/>
            <person name="Cannon C."/>
            <person name="Castanera R."/>
            <person name="Culley D."/>
            <person name="Daum C."/>
            <person name="Ezra D."/>
            <person name="Gonzalez J."/>
            <person name="Henrissat B."/>
            <person name="Kuo A."/>
            <person name="Liang C."/>
            <person name="Lipzen A."/>
            <person name="Lutzoni F."/>
            <person name="Magnuson J."/>
            <person name="Mondo S."/>
            <person name="Nolan M."/>
            <person name="Ohm R."/>
            <person name="Pangilinan J."/>
            <person name="Park H.-J."/>
            <person name="Ramirez L."/>
            <person name="Alfaro M."/>
            <person name="Sun H."/>
            <person name="Tritt A."/>
            <person name="Yoshinaga Y."/>
            <person name="Zwiers L.-H."/>
            <person name="Turgeon B."/>
            <person name="Goodwin S."/>
            <person name="Spatafora J."/>
            <person name="Crous P."/>
            <person name="Grigoriev I."/>
        </authorList>
    </citation>
    <scope>NUCLEOTIDE SEQUENCE</scope>
    <source>
        <strain evidence="1">CBS 525.71</strain>
    </source>
</reference>
<proteinExistence type="predicted"/>
<comment type="caution">
    <text evidence="1">The sequence shown here is derived from an EMBL/GenBank/DDBJ whole genome shotgun (WGS) entry which is preliminary data.</text>
</comment>
<evidence type="ECO:0000313" key="2">
    <source>
        <dbReference type="Proteomes" id="UP000799754"/>
    </source>
</evidence>
<organism evidence="1 2">
    <name type="scientific">Macroventuria anomochaeta</name>
    <dbReference type="NCBI Taxonomy" id="301207"/>
    <lineage>
        <taxon>Eukaryota</taxon>
        <taxon>Fungi</taxon>
        <taxon>Dikarya</taxon>
        <taxon>Ascomycota</taxon>
        <taxon>Pezizomycotina</taxon>
        <taxon>Dothideomycetes</taxon>
        <taxon>Pleosporomycetidae</taxon>
        <taxon>Pleosporales</taxon>
        <taxon>Pleosporineae</taxon>
        <taxon>Didymellaceae</taxon>
        <taxon>Macroventuria</taxon>
    </lineage>
</organism>
<gene>
    <name evidence="1" type="ORF">BU25DRAFT_357332</name>
</gene>
<keyword evidence="2" id="KW-1185">Reference proteome</keyword>